<evidence type="ECO:0000259" key="4">
    <source>
        <dbReference type="Pfam" id="PF22494"/>
    </source>
</evidence>
<dbReference type="Proteomes" id="UP000019486">
    <property type="component" value="Unassembled WGS sequence"/>
</dbReference>
<dbReference type="InterPro" id="IPR005135">
    <property type="entry name" value="Endo/exonuclease/phosphatase"/>
</dbReference>
<dbReference type="SUPFAM" id="SSF55816">
    <property type="entry name" value="5'-nucleotidase (syn. UDP-sugar hydrolase), C-terminal domain"/>
    <property type="match status" value="1"/>
</dbReference>
<dbReference type="InterPro" id="IPR008334">
    <property type="entry name" value="5'-Nucleotdase_C"/>
</dbReference>
<feature type="domain" description="Choice-of-anchor I" evidence="4">
    <location>
        <begin position="713"/>
        <end position="1182"/>
    </location>
</feature>
<dbReference type="SUPFAM" id="SSF50969">
    <property type="entry name" value="YVTN repeat-like/Quinoprotein amine dehydrogenase"/>
    <property type="match status" value="1"/>
</dbReference>
<dbReference type="InterPro" id="IPR006179">
    <property type="entry name" value="5_nucleotidase/apyrase"/>
</dbReference>
<comment type="caution">
    <text evidence="5">The sequence shown here is derived from an EMBL/GenBank/DDBJ whole genome shotgun (WGS) entry which is preliminary data.</text>
</comment>
<dbReference type="Gene3D" id="3.60.21.10">
    <property type="match status" value="1"/>
</dbReference>
<evidence type="ECO:0000256" key="1">
    <source>
        <dbReference type="SAM" id="MobiDB-lite"/>
    </source>
</evidence>
<dbReference type="GO" id="GO:0009166">
    <property type="term" value="P:nucleotide catabolic process"/>
    <property type="evidence" value="ECO:0007669"/>
    <property type="project" value="InterPro"/>
</dbReference>
<keyword evidence="6" id="KW-1185">Reference proteome</keyword>
<feature type="region of interest" description="Disordered" evidence="1">
    <location>
        <begin position="1071"/>
        <end position="1095"/>
    </location>
</feature>
<dbReference type="STRING" id="1385369.N825_15800"/>
<dbReference type="Gene3D" id="2.130.10.10">
    <property type="entry name" value="YVTN repeat-like/Quinoprotein amine dehydrogenase"/>
    <property type="match status" value="1"/>
</dbReference>
<reference evidence="5 6" key="1">
    <citation type="submission" date="2013-08" db="EMBL/GenBank/DDBJ databases">
        <title>The genome sequence of Skermanella stibiiresistens.</title>
        <authorList>
            <person name="Zhu W."/>
            <person name="Wang G."/>
        </authorList>
    </citation>
    <scope>NUCLEOTIDE SEQUENCE [LARGE SCALE GENOMIC DNA]</scope>
    <source>
        <strain evidence="5 6">SB22</strain>
    </source>
</reference>
<dbReference type="PATRIC" id="fig|1385369.3.peg.5012"/>
<dbReference type="CDD" id="cd04486">
    <property type="entry name" value="YhcR_OBF_like"/>
    <property type="match status" value="1"/>
</dbReference>
<proteinExistence type="predicted"/>
<dbReference type="SUPFAM" id="SSF63825">
    <property type="entry name" value="YWTD domain"/>
    <property type="match status" value="1"/>
</dbReference>
<dbReference type="Gene3D" id="3.60.10.10">
    <property type="entry name" value="Endonuclease/exonuclease/phosphatase"/>
    <property type="match status" value="1"/>
</dbReference>
<evidence type="ECO:0000259" key="3">
    <source>
        <dbReference type="Pfam" id="PF19580"/>
    </source>
</evidence>
<feature type="domain" description="Endonuclease/exonuclease/phosphatase" evidence="3">
    <location>
        <begin position="1454"/>
        <end position="1720"/>
    </location>
</feature>
<dbReference type="InterPro" id="IPR029052">
    <property type="entry name" value="Metallo-depent_PP-like"/>
</dbReference>
<dbReference type="InterPro" id="IPR036691">
    <property type="entry name" value="Endo/exonu/phosph_ase_sf"/>
</dbReference>
<dbReference type="Gene3D" id="3.90.780.10">
    <property type="entry name" value="5'-Nucleotidase, C-terminal domain"/>
    <property type="match status" value="1"/>
</dbReference>
<dbReference type="InterPro" id="IPR036907">
    <property type="entry name" value="5'-Nucleotdase_C_sf"/>
</dbReference>
<dbReference type="InterPro" id="IPR015943">
    <property type="entry name" value="WD40/YVTN_repeat-like_dom_sf"/>
</dbReference>
<feature type="compositionally biased region" description="Basic and acidic residues" evidence="1">
    <location>
        <begin position="1080"/>
        <end position="1090"/>
    </location>
</feature>
<dbReference type="Pfam" id="PF02872">
    <property type="entry name" value="5_nucleotid_C"/>
    <property type="match status" value="1"/>
</dbReference>
<dbReference type="SUPFAM" id="SSF56219">
    <property type="entry name" value="DNase I-like"/>
    <property type="match status" value="1"/>
</dbReference>
<sequence length="1781" mass="183491">MSDSPSTGGNFRLQILHASDLEGGIDAVQRAPNFAAIEQALEGEAENSITLSAGDNYISGPFFNASADATLGPAFADAYDFIYDLPADATDVSFETLVPAQGRIDISVMNLMGFDASAFGNHEFDLGTDVVSSIIGVAAGAPEAGADPLSGVDWLGAQFPYLSSNLEFEGSSLEGLYTAELRTSDSFRTDLDAAAAGTADPAKISSSAIVEENGERIGVIGLTTPDLAEISSPGDVGVSGSDEDLSTLAEFVNAEAARLAEQGVTKVVLVSHLQQLSLEQGLAPLLTGVDVIIAGGSDTILADGTDTLRPGDEAAGDYPIIATGADGNPVAIVSTDGEYSYVGRLVVEFDADGVLVADSVDAAESGPIATTDERVAALYDGADPFAEGTAAAEVRDLVGAVQGIVTEQDGNILGSSSVFLEGRRINVRTEETNLGNLSSDANIAAARQFDETVQVSIKNGGGIRAPIGEVAGDGGLLPTQGNPEAGKAAGEVSELDITNALRFNNSLSVVTVTADQLKQVLEHGVAAVGPGATPGQFAQVGGVAFSYDPDLPPGERVRTAVLLDDEGNPGQGPGQVIVSEGVVAADAPDAIRVVTLSFLADGGDGYPFPEFIEADPVFANRVDLEEALTDAGVATFAAPGTEQDALAEYLAANFAETPYAEAETAPTEDTRIQNLSVREDSLDDGTDGEDGGTDGIVLTPLGSFETGIFNESAQEIPAYDPLTQRLFVSNDGELTVDFIDISDPEAPARVGQGDIGSIEGAGGVNSVAVSDGLVAAAVQNEDGTANGFVAFYTVGGAFLGTIEAGVLPDSLAFSPDGGKLLVANEGEPTDGVDPEGSISIIDLSGGLIGAEATTLDFRAFDGREDDLRADGVRIAEGKTFSRDAEPEYIAVSPDGATAWVTLQENNAVARVDLTSATVTDILPLGTKDYSEPGNGIDPSDEDGAIAIRPVPVLGLYQPDAIASYTGSDGSTYWVTANEGDTRDGEEIRVSDANLDPEAFPDADALKADDELGRLTVSAVDGDTDGDGDIDQLHTFGGRSFTIWNDAGERVFDSGDQFERITAVELGTVGFNANNDDNDSFDSRSDNKGPEPEGVAIGEVDGRTYAFVGLERVGGVMTYDITDADAPRFVDYVNTRDFAGSAEEGGGGDLGPEGLAFISAEDSPTGAPLLAVTNEVSGSTRLFSIGERGDAPGNGPGEGEFTAIGDIQGDGDTSPLAGQTVTTRGVVTAVDGNGYYLQDPDGDGDDATSDGIFVFTGGQPGVTAGMAIAVTGTVGEFTPGGASSGNLSTTQIADVTETRVLDLDSDLPDAVIIGAEGRLPPTETISPDGIAFFESLEGMRVTVADAVATSPTNGFGEIFVVADGGAGATGLNDRGAIVISEDDFNPERVQLQFDAEVSGGLSADVDTGAGLGDVSGVVGYAFGNYEVLVQEIGDITPSGIERETTSIRGGHERLTVASYNVENLDPNDDDGDTDVADGKFTEQASQIVDNLRSPDIITLQEVQDGSGSADDGTVSAAATAQVLIDAIEDAGGPTYSYVEVAPEDNTSGGEPGGNIRVGMLYDGDRVDLVEDSVQAIGGTGDAAWTDSRIPLHAQFEFNGETVDVITVHNASKGGSTPLFGAVQPPVNGGEEQRVAQGEAINAFVDGLLEEDPDANVLVLGDFNEFQFLPPLAAATGEGDDQVLHNLTFRLPEDERYSYVFDGNAQQLDQALVSDALARGTSFDIVHLNAEFADQASDHDPLVVGLRLEERSPHGGHDHHDWDPVSLVGVRGGEGGFDGLHAA</sequence>
<dbReference type="PANTHER" id="PTHR42834">
    <property type="entry name" value="ENDONUCLEASE/EXONUCLEASE/PHOSPHATASE FAMILY PROTEIN (AFU_ORTHOLOGUE AFUA_3G09210)"/>
    <property type="match status" value="1"/>
</dbReference>
<dbReference type="Pfam" id="PF22494">
    <property type="entry name" value="choice_anch_I"/>
    <property type="match status" value="1"/>
</dbReference>
<evidence type="ECO:0000259" key="2">
    <source>
        <dbReference type="Pfam" id="PF02872"/>
    </source>
</evidence>
<dbReference type="SUPFAM" id="SSF56300">
    <property type="entry name" value="Metallo-dependent phosphatases"/>
    <property type="match status" value="1"/>
</dbReference>
<dbReference type="EMBL" id="AVFL01000022">
    <property type="protein sequence ID" value="EWY37864.1"/>
    <property type="molecule type" value="Genomic_DNA"/>
</dbReference>
<name>W9GVN3_9PROT</name>
<organism evidence="5 6">
    <name type="scientific">Skermanella stibiiresistens SB22</name>
    <dbReference type="NCBI Taxonomy" id="1385369"/>
    <lineage>
        <taxon>Bacteria</taxon>
        <taxon>Pseudomonadati</taxon>
        <taxon>Pseudomonadota</taxon>
        <taxon>Alphaproteobacteria</taxon>
        <taxon>Rhodospirillales</taxon>
        <taxon>Azospirillaceae</taxon>
        <taxon>Skermanella</taxon>
    </lineage>
</organism>
<dbReference type="Pfam" id="PF19580">
    <property type="entry name" value="Exo_endo_phos_3"/>
    <property type="match status" value="1"/>
</dbReference>
<evidence type="ECO:0000313" key="6">
    <source>
        <dbReference type="Proteomes" id="UP000019486"/>
    </source>
</evidence>
<dbReference type="PRINTS" id="PR01607">
    <property type="entry name" value="APYRASEFAMLY"/>
</dbReference>
<accession>W9GVN3</accession>
<dbReference type="GO" id="GO:0016787">
    <property type="term" value="F:hydrolase activity"/>
    <property type="evidence" value="ECO:0007669"/>
    <property type="project" value="InterPro"/>
</dbReference>
<dbReference type="RefSeq" id="WP_051512938.1">
    <property type="nucleotide sequence ID" value="NZ_AVFL01000022.1"/>
</dbReference>
<protein>
    <submittedName>
        <fullName evidence="5">Uncharacterized protein</fullName>
    </submittedName>
</protein>
<gene>
    <name evidence="5" type="ORF">N825_15800</name>
</gene>
<dbReference type="InterPro" id="IPR055188">
    <property type="entry name" value="Choice_anch_I"/>
</dbReference>
<dbReference type="PANTHER" id="PTHR42834:SF1">
    <property type="entry name" value="ENDONUCLEASE_EXONUCLEASE_PHOSPHATASE FAMILY PROTEIN (AFU_ORTHOLOGUE AFUA_3G09210)"/>
    <property type="match status" value="1"/>
</dbReference>
<dbReference type="InterPro" id="IPR011044">
    <property type="entry name" value="Quino_amine_DH_bsu"/>
</dbReference>
<evidence type="ECO:0000313" key="5">
    <source>
        <dbReference type="EMBL" id="EWY37864.1"/>
    </source>
</evidence>
<feature type="domain" description="5'-Nucleotidase C-terminal" evidence="2">
    <location>
        <begin position="423"/>
        <end position="607"/>
    </location>
</feature>
<dbReference type="NCBIfam" id="NF038117">
    <property type="entry name" value="choice_anch_I"/>
    <property type="match status" value="1"/>
</dbReference>